<dbReference type="Proteomes" id="UP000256561">
    <property type="component" value="Unassembled WGS sequence"/>
</dbReference>
<comment type="similarity">
    <text evidence="4">Belongs to the TonB-dependent receptor family.</text>
</comment>
<reference evidence="9" key="1">
    <citation type="submission" date="2018-08" db="EMBL/GenBank/DDBJ databases">
        <authorList>
            <person name="Zhang J."/>
            <person name="Du Z.-J."/>
        </authorList>
    </citation>
    <scope>NUCLEOTIDE SEQUENCE [LARGE SCALE GENOMIC DNA]</scope>
    <source>
        <strain evidence="9">KCTC 52655</strain>
    </source>
</reference>
<evidence type="ECO:0000313" key="8">
    <source>
        <dbReference type="EMBL" id="RDV28203.1"/>
    </source>
</evidence>
<keyword evidence="3" id="KW-0998">Cell outer membrane</keyword>
<organism evidence="8 9">
    <name type="scientific">Alteromonas aestuariivivens</name>
    <dbReference type="NCBI Taxonomy" id="1938339"/>
    <lineage>
        <taxon>Bacteria</taxon>
        <taxon>Pseudomonadati</taxon>
        <taxon>Pseudomonadota</taxon>
        <taxon>Gammaproteobacteria</taxon>
        <taxon>Alteromonadales</taxon>
        <taxon>Alteromonadaceae</taxon>
        <taxon>Alteromonas/Salinimonas group</taxon>
        <taxon>Alteromonas</taxon>
    </lineage>
</organism>
<dbReference type="PANTHER" id="PTHR40980:SF4">
    <property type="entry name" value="TONB-DEPENDENT RECEPTOR-LIKE BETA-BARREL DOMAIN-CONTAINING PROTEIN"/>
    <property type="match status" value="1"/>
</dbReference>
<comment type="subcellular location">
    <subcellularLocation>
        <location evidence="1 4">Cell outer membrane</location>
    </subcellularLocation>
</comment>
<dbReference type="Gene3D" id="2.40.170.20">
    <property type="entry name" value="TonB-dependent receptor, beta-barrel domain"/>
    <property type="match status" value="1"/>
</dbReference>
<comment type="caution">
    <text evidence="8">The sequence shown here is derived from an EMBL/GenBank/DDBJ whole genome shotgun (WGS) entry which is preliminary data.</text>
</comment>
<feature type="signal peptide" evidence="5">
    <location>
        <begin position="1"/>
        <end position="28"/>
    </location>
</feature>
<feature type="domain" description="TonB-dependent receptor plug" evidence="7">
    <location>
        <begin position="65"/>
        <end position="176"/>
    </location>
</feature>
<evidence type="ECO:0000313" key="9">
    <source>
        <dbReference type="Proteomes" id="UP000256561"/>
    </source>
</evidence>
<evidence type="ECO:0000256" key="3">
    <source>
        <dbReference type="ARBA" id="ARBA00023237"/>
    </source>
</evidence>
<evidence type="ECO:0000259" key="6">
    <source>
        <dbReference type="Pfam" id="PF00593"/>
    </source>
</evidence>
<name>A0A3D8MDE6_9ALTE</name>
<evidence type="ECO:0000256" key="1">
    <source>
        <dbReference type="ARBA" id="ARBA00004442"/>
    </source>
</evidence>
<keyword evidence="5" id="KW-0732">Signal</keyword>
<dbReference type="AlphaFoldDB" id="A0A3D8MDE6"/>
<dbReference type="InterPro" id="IPR010104">
    <property type="entry name" value="TonB_rcpt_bac"/>
</dbReference>
<dbReference type="InterPro" id="IPR012910">
    <property type="entry name" value="Plug_dom"/>
</dbReference>
<keyword evidence="9" id="KW-1185">Reference proteome</keyword>
<dbReference type="EMBL" id="QRHA01000002">
    <property type="protein sequence ID" value="RDV28203.1"/>
    <property type="molecule type" value="Genomic_DNA"/>
</dbReference>
<dbReference type="Pfam" id="PF00593">
    <property type="entry name" value="TonB_dep_Rec_b-barrel"/>
    <property type="match status" value="1"/>
</dbReference>
<dbReference type="SUPFAM" id="SSF56935">
    <property type="entry name" value="Porins"/>
    <property type="match status" value="1"/>
</dbReference>
<feature type="chain" id="PRO_5017704599" evidence="5">
    <location>
        <begin position="29"/>
        <end position="1044"/>
    </location>
</feature>
<dbReference type="NCBIfam" id="TIGR01782">
    <property type="entry name" value="TonB-Xanth-Caul"/>
    <property type="match status" value="1"/>
</dbReference>
<dbReference type="PANTHER" id="PTHR40980">
    <property type="entry name" value="PLUG DOMAIN-CONTAINING PROTEIN"/>
    <property type="match status" value="1"/>
</dbReference>
<keyword evidence="2 4" id="KW-0472">Membrane</keyword>
<evidence type="ECO:0000256" key="4">
    <source>
        <dbReference type="RuleBase" id="RU003357"/>
    </source>
</evidence>
<dbReference type="InterPro" id="IPR037066">
    <property type="entry name" value="Plug_dom_sf"/>
</dbReference>
<dbReference type="InterPro" id="IPR000531">
    <property type="entry name" value="Beta-barrel_TonB"/>
</dbReference>
<dbReference type="InterPro" id="IPR036942">
    <property type="entry name" value="Beta-barrel_TonB_sf"/>
</dbReference>
<keyword evidence="4" id="KW-0798">TonB box</keyword>
<evidence type="ECO:0000259" key="7">
    <source>
        <dbReference type="Pfam" id="PF07715"/>
    </source>
</evidence>
<feature type="domain" description="TonB-dependent receptor-like beta-barrel" evidence="6">
    <location>
        <begin position="497"/>
        <end position="1010"/>
    </location>
</feature>
<gene>
    <name evidence="8" type="ORF">DXV75_04400</name>
</gene>
<evidence type="ECO:0000256" key="5">
    <source>
        <dbReference type="SAM" id="SignalP"/>
    </source>
</evidence>
<dbReference type="GO" id="GO:0009279">
    <property type="term" value="C:cell outer membrane"/>
    <property type="evidence" value="ECO:0007669"/>
    <property type="project" value="UniProtKB-SubCell"/>
</dbReference>
<keyword evidence="8" id="KW-0675">Receptor</keyword>
<sequence>MSIKRNRPSIAGGAACLLLTFATPSVLAQEVKQALDNNASPDEETLEVIEVSGVRASLENALNVKRSAPSIVDAISATDIDALPALDLGEALQAIPGVQLNSDQEGRQSSISLRGLGSGFVKTTAFGQSFATPSAASNLNAVGSPNPFAAFESSIFDGVTVVKSPTADLQAGGVAGIVDKQLQQALSKKDGTFTVSVGGRYEELTGEIDPNLKLAGVKHLIDDKLAVAFKLGASGQTFRRDTFDIIDYVPVDAGRATNIDEYREYWGIPDDAEVRVPMRGRNVSEFSDGDRVSMSGNIEYRLTDDFKIGAHLLFSERDLDDGTKETTSFETGFNRNNSARDNYDALVTLDMDTAPFAYDRLADEADAAQIYGVSNIDFTDGTFRNENRKTTFNEKSQGIMLYADYVADEWIFDGVVTHSEAENNFENVGIYYNHSQDWRAQFNYTPADGNRISVPSVPTGFDGTINTGQGDLNNVVVSGSLDTPYVYDDLIWSQPITTSSGLTSVDDANQGRRLQFGINGRVRDLSRDYSSAEFGAQRYTDFGFGDGLRFDAIKFGGRISREALESIDQRQGPAGIDTAQIGSGFMTDQVLSNVQNDYFNGNMPGTFDHTNGWVTLNNEAAIAALQTGIVTDLNDLVTGRSYVAVYPGLERNRTGFWDTQNNQSGLPTNLGYNFDAEQDILAMYVTTDFSGELGPVFYSGNMGVRYEETNNTFDGFETQVDNQGRNGVAVLKTFEDDYSHTLPMMNIAFELTDEVILRGAYYDGLVRPNLLAQRPTASVRGGAETVRLDLPTATVRPYDATNYDVSLEWYNREGSAISIGYFRKDISNLFDEQEGYCPEDGSNEIVNALLGDVERVDIGGGEFSCQQVEPITDVDGNLVYREVTINTPINNDEEIKVEGIELAVQQKLDFLPYPWNGFGGVFNYTKLKQTGDEAALTRVSPESYNIIGYWENDGISIRVAYNWRDDLTLQGANSFLGTNTRTRKAMGRLDFVASYALTKKAKVFLRGYNLTDEIGQEFLGFDERAVSRMTYTGRIYQVSLNYKF</sequence>
<dbReference type="RefSeq" id="WP_115592161.1">
    <property type="nucleotide sequence ID" value="NZ_QRHA01000002.1"/>
</dbReference>
<accession>A0A3D8MDE6</accession>
<dbReference type="Gene3D" id="2.170.130.10">
    <property type="entry name" value="TonB-dependent receptor, plug domain"/>
    <property type="match status" value="1"/>
</dbReference>
<dbReference type="Pfam" id="PF07715">
    <property type="entry name" value="Plug"/>
    <property type="match status" value="1"/>
</dbReference>
<dbReference type="OrthoDB" id="8728606at2"/>
<evidence type="ECO:0000256" key="2">
    <source>
        <dbReference type="ARBA" id="ARBA00023136"/>
    </source>
</evidence>
<proteinExistence type="inferred from homology"/>
<protein>
    <submittedName>
        <fullName evidence="8">TonB-dependent receptor</fullName>
    </submittedName>
</protein>